<evidence type="ECO:0000313" key="4">
    <source>
        <dbReference type="EMBL" id="QDU33960.1"/>
    </source>
</evidence>
<dbReference type="SUPFAM" id="SSF55347">
    <property type="entry name" value="Glyceraldehyde-3-phosphate dehydrogenase-like, C-terminal domain"/>
    <property type="match status" value="1"/>
</dbReference>
<dbReference type="EC" id="1.1.1.292" evidence="4"/>
<dbReference type="InterPro" id="IPR050463">
    <property type="entry name" value="Gfo/Idh/MocA_oxidrdct_glycsds"/>
</dbReference>
<feature type="domain" description="Gfo/Idh/MocA-like oxidoreductase N-terminal" evidence="2">
    <location>
        <begin position="5"/>
        <end position="122"/>
    </location>
</feature>
<dbReference type="Pfam" id="PF22725">
    <property type="entry name" value="GFO_IDH_MocA_C3"/>
    <property type="match status" value="1"/>
</dbReference>
<evidence type="ECO:0000259" key="3">
    <source>
        <dbReference type="Pfam" id="PF22725"/>
    </source>
</evidence>
<keyword evidence="5" id="KW-1185">Reference proteome</keyword>
<organism evidence="4 5">
    <name type="scientific">Poriferisphaera corsica</name>
    <dbReference type="NCBI Taxonomy" id="2528020"/>
    <lineage>
        <taxon>Bacteria</taxon>
        <taxon>Pseudomonadati</taxon>
        <taxon>Planctomycetota</taxon>
        <taxon>Phycisphaerae</taxon>
        <taxon>Phycisphaerales</taxon>
        <taxon>Phycisphaeraceae</taxon>
        <taxon>Poriferisphaera</taxon>
    </lineage>
</organism>
<sequence length="340" mass="37282">MAKVKYGFIGAGSIARWRHLNECAKINGAEIAAICDIDKKRAQERAEEFGGTVYTDYKKMLKDADIDAVIVSTPNKLHAPMTIAAFKAGKHVLVEKPMATTRLEAKKMIEAAKAARKYLMVGQNQRLMPPHVRAKEILKSGRIGKVVSFRSEFQHPGPEGWSIDGAKSWFFKKKDAVMGALGDLGVHKADLMRWLLDDDFVEVSAFVSTLQKKSDVDDHGMILLKSKKGIMGQITASWVNRGPENNQTVITCTNGTIEIGTNPDYPVVVTYAHGAGRELHEVGAIASNTNQTGSGIMDAFHESITKKRKPEIDGNEGYASVATILTAMEAAKQRKTLKVK</sequence>
<proteinExistence type="predicted"/>
<dbReference type="AlphaFoldDB" id="A0A517YUR1"/>
<dbReference type="OrthoDB" id="9815825at2"/>
<dbReference type="PANTHER" id="PTHR43818">
    <property type="entry name" value="BCDNA.GH03377"/>
    <property type="match status" value="1"/>
</dbReference>
<evidence type="ECO:0000259" key="2">
    <source>
        <dbReference type="Pfam" id="PF01408"/>
    </source>
</evidence>
<dbReference type="EMBL" id="CP036425">
    <property type="protein sequence ID" value="QDU33960.1"/>
    <property type="molecule type" value="Genomic_DNA"/>
</dbReference>
<dbReference type="KEGG" id="pcor:KS4_20200"/>
<dbReference type="Pfam" id="PF01408">
    <property type="entry name" value="GFO_IDH_MocA"/>
    <property type="match status" value="1"/>
</dbReference>
<dbReference type="SUPFAM" id="SSF51735">
    <property type="entry name" value="NAD(P)-binding Rossmann-fold domains"/>
    <property type="match status" value="1"/>
</dbReference>
<gene>
    <name evidence="4" type="primary">afr_3</name>
    <name evidence="4" type="ORF">KS4_20200</name>
</gene>
<dbReference type="Gene3D" id="3.40.50.720">
    <property type="entry name" value="NAD(P)-binding Rossmann-like Domain"/>
    <property type="match status" value="1"/>
</dbReference>
<evidence type="ECO:0000313" key="5">
    <source>
        <dbReference type="Proteomes" id="UP000317369"/>
    </source>
</evidence>
<protein>
    <submittedName>
        <fullName evidence="4">1,5-anhydro-D-fructose reductase</fullName>
        <ecNumber evidence="4">1.1.1.292</ecNumber>
    </submittedName>
</protein>
<dbReference type="GO" id="GO:0000166">
    <property type="term" value="F:nucleotide binding"/>
    <property type="evidence" value="ECO:0007669"/>
    <property type="project" value="InterPro"/>
</dbReference>
<feature type="domain" description="GFO/IDH/MocA-like oxidoreductase" evidence="3">
    <location>
        <begin position="132"/>
        <end position="258"/>
    </location>
</feature>
<dbReference type="Gene3D" id="3.30.360.10">
    <property type="entry name" value="Dihydrodipicolinate Reductase, domain 2"/>
    <property type="match status" value="1"/>
</dbReference>
<dbReference type="GO" id="GO:0033712">
    <property type="term" value="F:1,5-anhydro-D-fructose reductase (1,5-anhydro-D-mannitol-forming) activity"/>
    <property type="evidence" value="ECO:0007669"/>
    <property type="project" value="UniProtKB-EC"/>
</dbReference>
<accession>A0A517YUR1</accession>
<dbReference type="InterPro" id="IPR055170">
    <property type="entry name" value="GFO_IDH_MocA-like_dom"/>
</dbReference>
<dbReference type="InterPro" id="IPR000683">
    <property type="entry name" value="Gfo/Idh/MocA-like_OxRdtase_N"/>
</dbReference>
<name>A0A517YUR1_9BACT</name>
<evidence type="ECO:0000256" key="1">
    <source>
        <dbReference type="ARBA" id="ARBA00023002"/>
    </source>
</evidence>
<keyword evidence="1 4" id="KW-0560">Oxidoreductase</keyword>
<dbReference type="InterPro" id="IPR036291">
    <property type="entry name" value="NAD(P)-bd_dom_sf"/>
</dbReference>
<dbReference type="PANTHER" id="PTHR43818:SF11">
    <property type="entry name" value="BCDNA.GH03377"/>
    <property type="match status" value="1"/>
</dbReference>
<reference evidence="4 5" key="1">
    <citation type="submission" date="2019-02" db="EMBL/GenBank/DDBJ databases">
        <title>Deep-cultivation of Planctomycetes and their phenomic and genomic characterization uncovers novel biology.</title>
        <authorList>
            <person name="Wiegand S."/>
            <person name="Jogler M."/>
            <person name="Boedeker C."/>
            <person name="Pinto D."/>
            <person name="Vollmers J."/>
            <person name="Rivas-Marin E."/>
            <person name="Kohn T."/>
            <person name="Peeters S.H."/>
            <person name="Heuer A."/>
            <person name="Rast P."/>
            <person name="Oberbeckmann S."/>
            <person name="Bunk B."/>
            <person name="Jeske O."/>
            <person name="Meyerdierks A."/>
            <person name="Storesund J.E."/>
            <person name="Kallscheuer N."/>
            <person name="Luecker S."/>
            <person name="Lage O.M."/>
            <person name="Pohl T."/>
            <person name="Merkel B.J."/>
            <person name="Hornburger P."/>
            <person name="Mueller R.-W."/>
            <person name="Bruemmer F."/>
            <person name="Labrenz M."/>
            <person name="Spormann A.M."/>
            <person name="Op den Camp H."/>
            <person name="Overmann J."/>
            <person name="Amann R."/>
            <person name="Jetten M.S.M."/>
            <person name="Mascher T."/>
            <person name="Medema M.H."/>
            <person name="Devos D.P."/>
            <person name="Kaster A.-K."/>
            <person name="Ovreas L."/>
            <person name="Rohde M."/>
            <person name="Galperin M.Y."/>
            <person name="Jogler C."/>
        </authorList>
    </citation>
    <scope>NUCLEOTIDE SEQUENCE [LARGE SCALE GENOMIC DNA]</scope>
    <source>
        <strain evidence="4 5">KS4</strain>
    </source>
</reference>
<dbReference type="Proteomes" id="UP000317369">
    <property type="component" value="Chromosome"/>
</dbReference>
<dbReference type="RefSeq" id="WP_145077427.1">
    <property type="nucleotide sequence ID" value="NZ_CP036425.1"/>
</dbReference>